<gene>
    <name evidence="13" type="ORF">BpHYR1_025509</name>
</gene>
<keyword evidence="8 12" id="KW-0472">Membrane</keyword>
<sequence>MNKKNNLYLERIKELAESSSIHGIPNAVRTKSLVIRIFWILVFFGFFAYSMLSVVKLIIKYLEYNVVVKMERAQPELLEFPAVTFCNINPYDYTIEENYKIASDYLNESFLSNDTNLKTCNRKTRNQLRYGISNLEGFELEKMLISCEYDRKPCNLQNIVSQDPDFFGNCFTFNFGKDADGKSIPIEEAKQPGLLNGLQIQLFIGPREYQPCWEEKYGAVVVVHNQTSLPLYLEEGIFVPTGFETNLVLKKNIINKLSTPNIKCVKNVSDKAEVDTVYFRNTIEACGSYNQKWCARNCSLDKINQENTIKCSNLNLTTLFEKNACLKNFDNITKYYDFCISQCPIECEYSFYSIDKNAAGFPSYRQNQQLLFDESFRSKFPNGTVSLEQVKDSVLSFNVFFSEKAYMRIEEIRELSFGSLLGNLGGQFGLFLGLSFLTFVEIFEILFEIVMIFLSNRIKTKLVKKSKPSFAEKV</sequence>
<evidence type="ECO:0000256" key="9">
    <source>
        <dbReference type="ARBA" id="ARBA00023201"/>
    </source>
</evidence>
<evidence type="ECO:0000256" key="5">
    <source>
        <dbReference type="ARBA" id="ARBA00022989"/>
    </source>
</evidence>
<dbReference type="OrthoDB" id="6238402at2759"/>
<keyword evidence="6" id="KW-0915">Sodium</keyword>
<reference evidence="13 14" key="1">
    <citation type="journal article" date="2018" name="Sci. Rep.">
        <title>Genomic signatures of local adaptation to the degree of environmental predictability in rotifers.</title>
        <authorList>
            <person name="Franch-Gras L."/>
            <person name="Hahn C."/>
            <person name="Garcia-Roger E.M."/>
            <person name="Carmona M.J."/>
            <person name="Serra M."/>
            <person name="Gomez A."/>
        </authorList>
    </citation>
    <scope>NUCLEOTIDE SEQUENCE [LARGE SCALE GENOMIC DNA]</scope>
    <source>
        <strain evidence="13">HYR1</strain>
    </source>
</reference>
<evidence type="ECO:0000256" key="6">
    <source>
        <dbReference type="ARBA" id="ARBA00023053"/>
    </source>
</evidence>
<evidence type="ECO:0000256" key="1">
    <source>
        <dbReference type="ARBA" id="ARBA00004141"/>
    </source>
</evidence>
<feature type="transmembrane region" description="Helical" evidence="12">
    <location>
        <begin position="428"/>
        <end position="454"/>
    </location>
</feature>
<keyword evidence="2 11" id="KW-0813">Transport</keyword>
<protein>
    <submittedName>
        <fullName evidence="13">Acid-sensing ion channel 1-like isoform X1</fullName>
    </submittedName>
</protein>
<dbReference type="InterPro" id="IPR001873">
    <property type="entry name" value="ENaC"/>
</dbReference>
<evidence type="ECO:0000256" key="8">
    <source>
        <dbReference type="ARBA" id="ARBA00023136"/>
    </source>
</evidence>
<evidence type="ECO:0000256" key="3">
    <source>
        <dbReference type="ARBA" id="ARBA00022461"/>
    </source>
</evidence>
<keyword evidence="5 12" id="KW-1133">Transmembrane helix</keyword>
<name>A0A3M7SXW6_BRAPC</name>
<organism evidence="13 14">
    <name type="scientific">Brachionus plicatilis</name>
    <name type="common">Marine rotifer</name>
    <name type="synonym">Brachionus muelleri</name>
    <dbReference type="NCBI Taxonomy" id="10195"/>
    <lineage>
        <taxon>Eukaryota</taxon>
        <taxon>Metazoa</taxon>
        <taxon>Spiralia</taxon>
        <taxon>Gnathifera</taxon>
        <taxon>Rotifera</taxon>
        <taxon>Eurotatoria</taxon>
        <taxon>Monogononta</taxon>
        <taxon>Pseudotrocha</taxon>
        <taxon>Ploima</taxon>
        <taxon>Brachionidae</taxon>
        <taxon>Brachionus</taxon>
    </lineage>
</organism>
<comment type="subcellular location">
    <subcellularLocation>
        <location evidence="1">Membrane</location>
        <topology evidence="1">Multi-pass membrane protein</topology>
    </subcellularLocation>
</comment>
<evidence type="ECO:0000256" key="2">
    <source>
        <dbReference type="ARBA" id="ARBA00022448"/>
    </source>
</evidence>
<keyword evidence="14" id="KW-1185">Reference proteome</keyword>
<keyword evidence="3 11" id="KW-0894">Sodium channel</keyword>
<evidence type="ECO:0000313" key="13">
    <source>
        <dbReference type="EMBL" id="RNA40663.1"/>
    </source>
</evidence>
<evidence type="ECO:0000256" key="4">
    <source>
        <dbReference type="ARBA" id="ARBA00022692"/>
    </source>
</evidence>
<dbReference type="PANTHER" id="PTHR11690">
    <property type="entry name" value="AMILORIDE-SENSITIVE SODIUM CHANNEL-RELATED"/>
    <property type="match status" value="1"/>
</dbReference>
<dbReference type="PRINTS" id="PR01078">
    <property type="entry name" value="AMINACHANNEL"/>
</dbReference>
<comment type="caution">
    <text evidence="13">The sequence shown here is derived from an EMBL/GenBank/DDBJ whole genome shotgun (WGS) entry which is preliminary data.</text>
</comment>
<dbReference type="GO" id="GO:0015280">
    <property type="term" value="F:ligand-gated sodium channel activity"/>
    <property type="evidence" value="ECO:0007669"/>
    <property type="project" value="TreeGrafter"/>
</dbReference>
<keyword evidence="10 11" id="KW-0407">Ion channel</keyword>
<dbReference type="PANTHER" id="PTHR11690:SF244">
    <property type="entry name" value="DEGENERIN LIKE"/>
    <property type="match status" value="1"/>
</dbReference>
<accession>A0A3M7SXW6</accession>
<evidence type="ECO:0000256" key="10">
    <source>
        <dbReference type="ARBA" id="ARBA00023303"/>
    </source>
</evidence>
<dbReference type="EMBL" id="REGN01000609">
    <property type="protein sequence ID" value="RNA40663.1"/>
    <property type="molecule type" value="Genomic_DNA"/>
</dbReference>
<proteinExistence type="inferred from homology"/>
<evidence type="ECO:0000313" key="14">
    <source>
        <dbReference type="Proteomes" id="UP000276133"/>
    </source>
</evidence>
<feature type="transmembrane region" description="Helical" evidence="12">
    <location>
        <begin position="37"/>
        <end position="59"/>
    </location>
</feature>
<dbReference type="GO" id="GO:0005886">
    <property type="term" value="C:plasma membrane"/>
    <property type="evidence" value="ECO:0007669"/>
    <property type="project" value="TreeGrafter"/>
</dbReference>
<keyword evidence="9 11" id="KW-0739">Sodium transport</keyword>
<evidence type="ECO:0000256" key="11">
    <source>
        <dbReference type="RuleBase" id="RU000679"/>
    </source>
</evidence>
<dbReference type="Gene3D" id="2.60.470.10">
    <property type="entry name" value="Acid-sensing ion channels like domains"/>
    <property type="match status" value="1"/>
</dbReference>
<keyword evidence="4 11" id="KW-0812">Transmembrane</keyword>
<evidence type="ECO:0000256" key="7">
    <source>
        <dbReference type="ARBA" id="ARBA00023065"/>
    </source>
</evidence>
<keyword evidence="7 11" id="KW-0406">Ion transport</keyword>
<dbReference type="Pfam" id="PF00858">
    <property type="entry name" value="ASC"/>
    <property type="match status" value="1"/>
</dbReference>
<evidence type="ECO:0000256" key="12">
    <source>
        <dbReference type="SAM" id="Phobius"/>
    </source>
</evidence>
<dbReference type="AlphaFoldDB" id="A0A3M7SXW6"/>
<dbReference type="Proteomes" id="UP000276133">
    <property type="component" value="Unassembled WGS sequence"/>
</dbReference>
<comment type="similarity">
    <text evidence="11">Belongs to the amiloride-sensitive sodium channel (TC 1.A.6) family.</text>
</comment>